<sequence>MKNYKDGTNIGASQQEEIKNSGLLDSHAEGVLNANLQNESQTLDVRLHEILSEYKFDNIHVAQYLEKIVRWMMKEQSFWNNKDKIEQLIMKMLSYALQDIDNVWIIRLTYSMERYPDFWTKEANVEQFINILDKLQDADLNRITYLIKDMAEYPNFWTKEANVEQFINISNKLQCSHIFGFPNLIHYMKKYPDFWSNETKIEELAKVYNNALCKLPRRLFPNDLIESVIQNEDFWFNEENVKLISSLHEGLKYSPFSDAKELVQFIAEHRVFLDQYTAQIKSIFQVVSSPRLKELTSFVVSNTDFINDHVRFGTVISVAQELDIPNVSDFQELVEYVMTKEGDFFDDIISIAQELDIFNVSNFQKLVEYVMTKKRDFFNDHRASVDLVINMIKAKALTFDTGDFITLIDHMVEKQVVFDYHQASIDLATSILIALNYTGIVGSVRSKAFYMSQAKEFISIMADNTEFITDQHNAELLLSITQALKHINSSCIEDIIKSIKRYSEFFEDVDNIAQLAKVYNALGDAHSLFNIGPIVESMVQDEDFWFNEGNVRLISSLHEGLERSPFFNPQELMQFIVENNELLGQYTQQVRDILQVLRNINAYDNGHSVEELNSFVGSNKGFFNDQKSFEATIRMAKQLRSPKISDLTELIDFVIEKKGFCHNEECVKSVTSITEKLKWSLTISELKELTNYMINRGKFFENQQNIASVITILKGIYYKYNIYYGYDVYTYTISNLKELVDYMMDHKAFFEDQENVRSMIVLITNKTLAVATRNISDLKKLVGYIMDHKVFFDNQENIKQITGPLWHTFTEKSSFIEDRKNYIEMVEQNPKINIQDLMPFIHYMSSHEHKDDGDYIIEHGRLSMMYDQVYYLDDKVGHHIQDIKYWALIHRTIKITRDGKVASLGDMDSMLGHWYKFPFYQSKKMMWVTSGFEGLGICKNLNYRGDKLYTVMNAYNKYSLFELLGYEELIRIRSTFKPINIEVYKERKLYDFVKNFSQKAINSLYSGLQSADDEAYIHNVGKVSAHYSLHNDGTHYIRIELHDKKAKLQDFTSLKEDIVSCIEQEIGTVNKGCI</sequence>
<organism evidence="1 2">
    <name type="scientific">Candidatus Cyrtobacter comes</name>
    <dbReference type="NCBI Taxonomy" id="675776"/>
    <lineage>
        <taxon>Bacteria</taxon>
        <taxon>Pseudomonadati</taxon>
        <taxon>Pseudomonadota</taxon>
        <taxon>Alphaproteobacteria</taxon>
        <taxon>Rickettsiales</taxon>
        <taxon>Candidatus Midichloriaceae</taxon>
        <taxon>Candidatus Cyrtobacter</taxon>
    </lineage>
</organism>
<proteinExistence type="predicted"/>
<protein>
    <submittedName>
        <fullName evidence="1">Uncharacterized protein</fullName>
    </submittedName>
</protein>
<accession>A0ABU5L9F7</accession>
<gene>
    <name evidence="1" type="ORF">Cyrtocomes_01144</name>
</gene>
<evidence type="ECO:0000313" key="2">
    <source>
        <dbReference type="Proteomes" id="UP001293791"/>
    </source>
</evidence>
<name>A0ABU5L9F7_9RICK</name>
<evidence type="ECO:0000313" key="1">
    <source>
        <dbReference type="EMBL" id="MDZ5762750.1"/>
    </source>
</evidence>
<comment type="caution">
    <text evidence="1">The sequence shown here is derived from an EMBL/GenBank/DDBJ whole genome shotgun (WGS) entry which is preliminary data.</text>
</comment>
<dbReference type="EMBL" id="JARGYT010000102">
    <property type="protein sequence ID" value="MDZ5762750.1"/>
    <property type="molecule type" value="Genomic_DNA"/>
</dbReference>
<dbReference type="Proteomes" id="UP001293791">
    <property type="component" value="Unassembled WGS sequence"/>
</dbReference>
<dbReference type="RefSeq" id="WP_322498192.1">
    <property type="nucleotide sequence ID" value="NZ_JARGYT010000102.1"/>
</dbReference>
<reference evidence="1 2" key="1">
    <citation type="submission" date="2023-02" db="EMBL/GenBank/DDBJ databases">
        <title>Host association and intracellularity evolved multiple times independently in the Rickettsiales.</title>
        <authorList>
            <person name="Castelli M."/>
            <person name="Nardi T."/>
            <person name="Gammuto L."/>
            <person name="Bellinzona G."/>
            <person name="Sabaneyeva E."/>
            <person name="Potekhin A."/>
            <person name="Serra V."/>
            <person name="Petroni G."/>
            <person name="Sassera D."/>
        </authorList>
    </citation>
    <scope>NUCLEOTIDE SEQUENCE [LARGE SCALE GENOMIC DNA]</scope>
    <source>
        <strain evidence="1 2">BOD18</strain>
    </source>
</reference>
<keyword evidence="2" id="KW-1185">Reference proteome</keyword>